<accession>A0A1I7WIM3</accession>
<dbReference type="Proteomes" id="UP000095283">
    <property type="component" value="Unplaced"/>
</dbReference>
<dbReference type="AlphaFoldDB" id="A0A1I7WIM3"/>
<name>A0A1I7WIM3_HETBA</name>
<organism evidence="1 2">
    <name type="scientific">Heterorhabditis bacteriophora</name>
    <name type="common">Entomopathogenic nematode worm</name>
    <dbReference type="NCBI Taxonomy" id="37862"/>
    <lineage>
        <taxon>Eukaryota</taxon>
        <taxon>Metazoa</taxon>
        <taxon>Ecdysozoa</taxon>
        <taxon>Nematoda</taxon>
        <taxon>Chromadorea</taxon>
        <taxon>Rhabditida</taxon>
        <taxon>Rhabditina</taxon>
        <taxon>Rhabditomorpha</taxon>
        <taxon>Strongyloidea</taxon>
        <taxon>Heterorhabditidae</taxon>
        <taxon>Heterorhabditis</taxon>
    </lineage>
</organism>
<sequence length="55" mass="6397">MKDVEFFASNFPKVHSAILDKLMKALSERTDISYKNENNIASLGKTTYKYSYKIF</sequence>
<keyword evidence="1" id="KW-1185">Reference proteome</keyword>
<protein>
    <submittedName>
        <fullName evidence="2">DNA helicase</fullName>
    </submittedName>
</protein>
<evidence type="ECO:0000313" key="2">
    <source>
        <dbReference type="WBParaSite" id="Hba_04860"/>
    </source>
</evidence>
<evidence type="ECO:0000313" key="1">
    <source>
        <dbReference type="Proteomes" id="UP000095283"/>
    </source>
</evidence>
<reference evidence="2" key="1">
    <citation type="submission" date="2016-11" db="UniProtKB">
        <authorList>
            <consortium name="WormBaseParasite"/>
        </authorList>
    </citation>
    <scope>IDENTIFICATION</scope>
</reference>
<proteinExistence type="predicted"/>
<dbReference type="WBParaSite" id="Hba_04860">
    <property type="protein sequence ID" value="Hba_04860"/>
    <property type="gene ID" value="Hba_04860"/>
</dbReference>